<feature type="region of interest" description="Disordered" evidence="5">
    <location>
        <begin position="1358"/>
        <end position="1433"/>
    </location>
</feature>
<evidence type="ECO:0000313" key="7">
    <source>
        <dbReference type="EMBL" id="KAF4631301.1"/>
    </source>
</evidence>
<organism evidence="7 8">
    <name type="scientific">Cudoniella acicularis</name>
    <dbReference type="NCBI Taxonomy" id="354080"/>
    <lineage>
        <taxon>Eukaryota</taxon>
        <taxon>Fungi</taxon>
        <taxon>Dikarya</taxon>
        <taxon>Ascomycota</taxon>
        <taxon>Pezizomycotina</taxon>
        <taxon>Leotiomycetes</taxon>
        <taxon>Helotiales</taxon>
        <taxon>Tricladiaceae</taxon>
        <taxon>Cudoniella</taxon>
    </lineage>
</organism>
<dbReference type="SMART" id="SM00558">
    <property type="entry name" value="JmjC"/>
    <property type="match status" value="1"/>
</dbReference>
<feature type="domain" description="JmjC" evidence="6">
    <location>
        <begin position="176"/>
        <end position="328"/>
    </location>
</feature>
<dbReference type="EMBL" id="JAAMPI010000457">
    <property type="protein sequence ID" value="KAF4631301.1"/>
    <property type="molecule type" value="Genomic_DNA"/>
</dbReference>
<feature type="compositionally biased region" description="Basic residues" evidence="5">
    <location>
        <begin position="1074"/>
        <end position="1084"/>
    </location>
</feature>
<dbReference type="Pfam" id="PF02373">
    <property type="entry name" value="JmjC"/>
    <property type="match status" value="1"/>
</dbReference>
<dbReference type="SUPFAM" id="SSF51197">
    <property type="entry name" value="Clavaminate synthase-like"/>
    <property type="match status" value="1"/>
</dbReference>
<keyword evidence="4" id="KW-0539">Nucleus</keyword>
<feature type="region of interest" description="Disordered" evidence="5">
    <location>
        <begin position="867"/>
        <end position="886"/>
    </location>
</feature>
<dbReference type="InterPro" id="IPR003347">
    <property type="entry name" value="JmjC_dom"/>
</dbReference>
<feature type="compositionally biased region" description="Polar residues" evidence="5">
    <location>
        <begin position="1290"/>
        <end position="1306"/>
    </location>
</feature>
<name>A0A8H4W2N1_9HELO</name>
<sequence>MPSASHPQAQFVPIPPDFDLSALVENTSNFDYVTRLSMEKLKEHSIQSFEALVLAVVIQSGKPLVIEDWGSTLPFDLFSKDWLEQNLGTKPEKVRDIPNEVDIPMTMGHYLRSMGQLTKQFTASNYRDPKRQRLYLKDIDCPEPWAQHLEHTIPESVYYLNECIESRTGGDGAVREPNEYGQMRYGKGVAPAGDLMSSLPPEMRALNMMCYIGHEGTYTPAHREMCASLGQNIMVEASENRNGEKAGSSIWFMTETKELEKHFAQVNAWKKAPFNVWVVEQKVGDLILIPPLAPHQVWNRGTRTMKVAWNRTTVDTLELAIHEALPRARMVCRDEQYKNKAIIYYTLVKYHDLLQRDTIEPKMWKYGRIKQLLDDFKRLFLLYTEILVSDMFSPKLPEYNVEFLPYDSNVTCSYCRCNIFNRFLTCKSCIEYGPNGEEDTYDICMDCFAMGRSCACISNLNWVEQWEWTTLLQNYEQWRNIVVQSDGFFDVQRSPQPLDIARKRYGKKPIAEVCQEQLKIRPWNDPKNPTAREPSPGMSDVEPEVDDAGRPKNKRRSKFSKAGKGRVAAEKNKTHACHVCCHHDWNWRLAFCTTCKNAYCYGVLWRGFDLMPQTVMEDKDWQCPKCLKICSCGKCRKSDTQKPYSPKGTLLGHDTKRVADFRSVESLVDFSKTNLGWLRGEEDNPHETSRMKKLKEKAEAEKARVDTAHESYLDDGGQQDPSLGAPAVENGAGDMDDIDPALRDTGMSISASAHTNGHYGSPYKPADPTINGANMNHDNSDADQSIEWDEHYEIDDYDSYNHQGASHASRLSASEANQTAPIASMAPMVPMFAPTSSYPDPSHVAHNRMMGAGYYQQGDGVDRILYDPPNSDESIDESSQPGPAFNVNMALSDLLEPPLDPVENTKKRKRLGKGMGSGDEDDLEFFTSKKAKKLAKSKMMSQLTKAPATDVTQNKPRRSAVKPMVYEDLGEDSVPIDDDEGPSTLSGSHKRRNSNKPDDDLDTAAQALRRLSKPPVKKEAAAPKRRSIRTHPEGESGSLALVASKPKPPRKSAWLARKEAQERKEEFPDEVPARTRRGRPRKAKTSPALDLFSGSEDNDDGVVDIETNSIFGEPIEKEKSVTSSGSEASANTPNNTGSNDEDGEHGIKWRASNIHPSVKVVEVESRDKPAPKRRGRPPKQAPARIRSPSPETTTPAPIPKLLSLKEKLALKGKAAKIVAAKPQTPVGGNSVAASSRSTPSISVTIPQALKEATPTDSSRSKTSTEDHVLRSPSPPSPVEWASVNKGYATFRTTEQPRSATGPTSFKLSDVRGPAAASAPSPPQPVRKGPTVVRLMSPDSESEYEAYVSDARSASLSISIKSEGSGQGDSSDDSDASIPAVQAPKQSRGVFPFGEEELQTVPWGEAAEEEDLEAGFHSRATDKAYLQPFDKQSS</sequence>
<keyword evidence="2" id="KW-0805">Transcription regulation</keyword>
<comment type="subcellular location">
    <subcellularLocation>
        <location evidence="1">Nucleus</location>
    </subcellularLocation>
</comment>
<feature type="region of interest" description="Disordered" evidence="5">
    <location>
        <begin position="895"/>
        <end position="922"/>
    </location>
</feature>
<dbReference type="InterPro" id="IPR018866">
    <property type="entry name" value="Znf-4CXXC_R1"/>
</dbReference>
<keyword evidence="3" id="KW-0804">Transcription</keyword>
<feature type="compositionally biased region" description="Acidic residues" evidence="5">
    <location>
        <begin position="968"/>
        <end position="981"/>
    </location>
</feature>
<gene>
    <name evidence="7" type="ORF">G7Y89_g6829</name>
</gene>
<dbReference type="GO" id="GO:0005634">
    <property type="term" value="C:nucleus"/>
    <property type="evidence" value="ECO:0007669"/>
    <property type="project" value="UniProtKB-SubCell"/>
</dbReference>
<feature type="compositionally biased region" description="Basic residues" evidence="5">
    <location>
        <begin position="551"/>
        <end position="564"/>
    </location>
</feature>
<dbReference type="Gene3D" id="2.60.120.650">
    <property type="entry name" value="Cupin"/>
    <property type="match status" value="1"/>
</dbReference>
<feature type="compositionally biased region" description="Basic and acidic residues" evidence="5">
    <location>
        <begin position="679"/>
        <end position="712"/>
    </location>
</feature>
<evidence type="ECO:0000256" key="5">
    <source>
        <dbReference type="SAM" id="MobiDB-lite"/>
    </source>
</evidence>
<evidence type="ECO:0000256" key="1">
    <source>
        <dbReference type="ARBA" id="ARBA00004123"/>
    </source>
</evidence>
<reference evidence="7 8" key="1">
    <citation type="submission" date="2020-03" db="EMBL/GenBank/DDBJ databases">
        <title>Draft Genome Sequence of Cudoniella acicularis.</title>
        <authorList>
            <person name="Buettner E."/>
            <person name="Kellner H."/>
        </authorList>
    </citation>
    <scope>NUCLEOTIDE SEQUENCE [LARGE SCALE GENOMIC DNA]</scope>
    <source>
        <strain evidence="7 8">DSM 108380</strain>
    </source>
</reference>
<feature type="compositionally biased region" description="Basic and acidic residues" evidence="5">
    <location>
        <begin position="1056"/>
        <end position="1066"/>
    </location>
</feature>
<evidence type="ECO:0000313" key="8">
    <source>
        <dbReference type="Proteomes" id="UP000566819"/>
    </source>
</evidence>
<feature type="compositionally biased region" description="Basic and acidic residues" evidence="5">
    <location>
        <begin position="1161"/>
        <end position="1170"/>
    </location>
</feature>
<keyword evidence="8" id="KW-1185">Reference proteome</keyword>
<evidence type="ECO:0000256" key="4">
    <source>
        <dbReference type="ARBA" id="ARBA00023242"/>
    </source>
</evidence>
<protein>
    <recommendedName>
        <fullName evidence="6">JmjC domain-containing protein</fullName>
    </recommendedName>
</protein>
<feature type="region of interest" description="Disordered" evidence="5">
    <location>
        <begin position="752"/>
        <end position="781"/>
    </location>
</feature>
<comment type="caution">
    <text evidence="7">The sequence shown here is derived from an EMBL/GenBank/DDBJ whole genome shotgun (WGS) entry which is preliminary data.</text>
</comment>
<dbReference type="PROSITE" id="PS51184">
    <property type="entry name" value="JMJC"/>
    <property type="match status" value="1"/>
</dbReference>
<evidence type="ECO:0000256" key="2">
    <source>
        <dbReference type="ARBA" id="ARBA00023015"/>
    </source>
</evidence>
<accession>A0A8H4W2N1</accession>
<feature type="region of interest" description="Disordered" evidence="5">
    <location>
        <begin position="936"/>
        <end position="1200"/>
    </location>
</feature>
<feature type="region of interest" description="Disordered" evidence="5">
    <location>
        <begin position="522"/>
        <end position="567"/>
    </location>
</feature>
<dbReference type="Proteomes" id="UP000566819">
    <property type="component" value="Unassembled WGS sequence"/>
</dbReference>
<evidence type="ECO:0000256" key="3">
    <source>
        <dbReference type="ARBA" id="ARBA00023163"/>
    </source>
</evidence>
<feature type="compositionally biased region" description="Polar residues" evidence="5">
    <location>
        <begin position="1231"/>
        <end position="1245"/>
    </location>
</feature>
<feature type="compositionally biased region" description="Polar residues" evidence="5">
    <location>
        <begin position="1121"/>
        <end position="1138"/>
    </location>
</feature>
<dbReference type="OrthoDB" id="298344at2759"/>
<feature type="region of interest" description="Disordered" evidence="5">
    <location>
        <begin position="678"/>
        <end position="733"/>
    </location>
</feature>
<dbReference type="Pfam" id="PF10497">
    <property type="entry name" value="zf-4CXXC_R1"/>
    <property type="match status" value="1"/>
</dbReference>
<feature type="region of interest" description="Disordered" evidence="5">
    <location>
        <begin position="1219"/>
        <end position="1345"/>
    </location>
</feature>
<proteinExistence type="predicted"/>
<feature type="compositionally biased region" description="Basic and acidic residues" evidence="5">
    <location>
        <begin position="1258"/>
        <end position="1269"/>
    </location>
</feature>
<dbReference type="CDD" id="cd15489">
    <property type="entry name" value="PHD_SF"/>
    <property type="match status" value="1"/>
</dbReference>
<evidence type="ECO:0000259" key="6">
    <source>
        <dbReference type="PROSITE" id="PS51184"/>
    </source>
</evidence>